<keyword evidence="3" id="KW-1185">Reference proteome</keyword>
<dbReference type="PANTHER" id="PTHR48229">
    <property type="entry name" value="CAIB/BAIF FAMILY ENZYME (AFU_ORTHOLOGUE AFUA_1G05360)-RELATED"/>
    <property type="match status" value="1"/>
</dbReference>
<evidence type="ECO:0000313" key="3">
    <source>
        <dbReference type="Proteomes" id="UP000275385"/>
    </source>
</evidence>
<comment type="similarity">
    <text evidence="1">Belongs to the CoA-transferase III family.</text>
</comment>
<dbReference type="STRING" id="177199.A0A420Y122"/>
<dbReference type="AlphaFoldDB" id="A0A420Y122"/>
<dbReference type="SUPFAM" id="SSF89796">
    <property type="entry name" value="CoA-transferase family III (CaiB/BaiF)"/>
    <property type="match status" value="2"/>
</dbReference>
<dbReference type="OrthoDB" id="2308815at2759"/>
<protein>
    <recommendedName>
        <fullName evidence="4">CAIB/BAIF family enzyme</fullName>
    </recommendedName>
</protein>
<reference evidence="2 3" key="1">
    <citation type="submission" date="2018-08" db="EMBL/GenBank/DDBJ databases">
        <title>Draft genome of the lignicolous fungus Coniochaeta pulveracea.</title>
        <authorList>
            <person name="Borstlap C.J."/>
            <person name="De Witt R.N."/>
            <person name="Botha A."/>
            <person name="Volschenk H."/>
        </authorList>
    </citation>
    <scope>NUCLEOTIDE SEQUENCE [LARGE SCALE GENOMIC DNA]</scope>
    <source>
        <strain evidence="2 3">CAB683</strain>
    </source>
</reference>
<dbReference type="Pfam" id="PF02515">
    <property type="entry name" value="CoA_transf_3"/>
    <property type="match status" value="1"/>
</dbReference>
<evidence type="ECO:0000313" key="2">
    <source>
        <dbReference type="EMBL" id="RKU41378.1"/>
    </source>
</evidence>
<organism evidence="2 3">
    <name type="scientific">Coniochaeta pulveracea</name>
    <dbReference type="NCBI Taxonomy" id="177199"/>
    <lineage>
        <taxon>Eukaryota</taxon>
        <taxon>Fungi</taxon>
        <taxon>Dikarya</taxon>
        <taxon>Ascomycota</taxon>
        <taxon>Pezizomycotina</taxon>
        <taxon>Sordariomycetes</taxon>
        <taxon>Sordariomycetidae</taxon>
        <taxon>Coniochaetales</taxon>
        <taxon>Coniochaetaceae</taxon>
        <taxon>Coniochaeta</taxon>
    </lineage>
</organism>
<evidence type="ECO:0000256" key="1">
    <source>
        <dbReference type="ARBA" id="ARBA00008383"/>
    </source>
</evidence>
<sequence length="424" mass="46900">MSANLYETKEPGKYYHIHGSLEASTTLKMIGLEPFRPDLNGEHDAIVKAIESKVKNYTIEELEELNAKNRQAGVPALKHSEFLNTPHGRLNMRLPPWSVDNLESSTPPQPMPSTGDRRVLSGVKVLELCRIIAGPVIGRILAEYGADVLKITSPNLSDVPFFQVDGNMGKHAAELDLKTPQGRKVFEQLLAEADVVLDGYRPGALEKLGYGPKAMAELAQRRGKGFVYVNENCFGYEGEWANRPGWQQIADCASGVAWEQGKFMGLDEPVVPPFPISDYGTGCIGAIAALTGLYYRATAGGSWHGKASLMHYDLLLFKAGTYPQAVQQELRNRMGDSFLSLRHSHSVDQISGTAMRCMQIQFPELFDREKLCEAWYSNAYEADVVAVRPVVEIEGVEIGFQRASRPNGSDLPTWDFGSDGDYRK</sequence>
<accession>A0A420Y122</accession>
<dbReference type="InterPro" id="IPR003673">
    <property type="entry name" value="CoA-Trfase_fam_III"/>
</dbReference>
<dbReference type="PANTHER" id="PTHR48229:SF1">
    <property type="entry name" value="ALPHA METHYLACYL-COA RACEMASE-RELATED"/>
    <property type="match status" value="1"/>
</dbReference>
<dbReference type="InterPro" id="IPR023606">
    <property type="entry name" value="CoA-Trfase_III_dom_1_sf"/>
</dbReference>
<evidence type="ECO:0008006" key="4">
    <source>
        <dbReference type="Google" id="ProtNLM"/>
    </source>
</evidence>
<dbReference type="Gene3D" id="3.40.50.10540">
    <property type="entry name" value="Crotonobetainyl-coa:carnitine coa-transferase, domain 1"/>
    <property type="match status" value="1"/>
</dbReference>
<dbReference type="Proteomes" id="UP000275385">
    <property type="component" value="Unassembled WGS sequence"/>
</dbReference>
<dbReference type="EMBL" id="QVQW01000076">
    <property type="protein sequence ID" value="RKU41378.1"/>
    <property type="molecule type" value="Genomic_DNA"/>
</dbReference>
<name>A0A420Y122_9PEZI</name>
<gene>
    <name evidence="2" type="ORF">DL546_003847</name>
</gene>
<comment type="caution">
    <text evidence="2">The sequence shown here is derived from an EMBL/GenBank/DDBJ whole genome shotgun (WGS) entry which is preliminary data.</text>
</comment>
<dbReference type="InterPro" id="IPR052985">
    <property type="entry name" value="CoA-trans_III_biosynth/detox"/>
</dbReference>
<dbReference type="GO" id="GO:0003824">
    <property type="term" value="F:catalytic activity"/>
    <property type="evidence" value="ECO:0007669"/>
    <property type="project" value="InterPro"/>
</dbReference>
<proteinExistence type="inferred from homology"/>